<dbReference type="AlphaFoldDB" id="A0A498HKD6"/>
<evidence type="ECO:0000313" key="1">
    <source>
        <dbReference type="EMBL" id="RXH71988.1"/>
    </source>
</evidence>
<proteinExistence type="predicted"/>
<gene>
    <name evidence="1" type="ORF">DVH24_025489</name>
</gene>
<evidence type="ECO:0000313" key="2">
    <source>
        <dbReference type="Proteomes" id="UP000290289"/>
    </source>
</evidence>
<dbReference type="Proteomes" id="UP000290289">
    <property type="component" value="Chromosome 16"/>
</dbReference>
<comment type="caution">
    <text evidence="1">The sequence shown here is derived from an EMBL/GenBank/DDBJ whole genome shotgun (WGS) entry which is preliminary data.</text>
</comment>
<protein>
    <submittedName>
        <fullName evidence="1">Uncharacterized protein</fullName>
    </submittedName>
</protein>
<accession>A0A498HKD6</accession>
<organism evidence="1 2">
    <name type="scientific">Malus domestica</name>
    <name type="common">Apple</name>
    <name type="synonym">Pyrus malus</name>
    <dbReference type="NCBI Taxonomy" id="3750"/>
    <lineage>
        <taxon>Eukaryota</taxon>
        <taxon>Viridiplantae</taxon>
        <taxon>Streptophyta</taxon>
        <taxon>Embryophyta</taxon>
        <taxon>Tracheophyta</taxon>
        <taxon>Spermatophyta</taxon>
        <taxon>Magnoliopsida</taxon>
        <taxon>eudicotyledons</taxon>
        <taxon>Gunneridae</taxon>
        <taxon>Pentapetalae</taxon>
        <taxon>rosids</taxon>
        <taxon>fabids</taxon>
        <taxon>Rosales</taxon>
        <taxon>Rosaceae</taxon>
        <taxon>Amygdaloideae</taxon>
        <taxon>Maleae</taxon>
        <taxon>Malus</taxon>
    </lineage>
</organism>
<sequence>MDRDIEANTKCTWFIQIGYVYGVKEFSLIVKGLHKVKCFNYSHMLCTWSYITEIWMEYMKN</sequence>
<name>A0A498HKD6_MALDO</name>
<dbReference type="EMBL" id="RDQH01000342">
    <property type="protein sequence ID" value="RXH71988.1"/>
    <property type="molecule type" value="Genomic_DNA"/>
</dbReference>
<keyword evidence="2" id="KW-1185">Reference proteome</keyword>
<reference evidence="1 2" key="1">
    <citation type="submission" date="2018-10" db="EMBL/GenBank/DDBJ databases">
        <title>A high-quality apple genome assembly.</title>
        <authorList>
            <person name="Hu J."/>
        </authorList>
    </citation>
    <scope>NUCLEOTIDE SEQUENCE [LARGE SCALE GENOMIC DNA]</scope>
    <source>
        <strain evidence="2">cv. HFTH1</strain>
        <tissue evidence="1">Young leaf</tissue>
    </source>
</reference>